<evidence type="ECO:0008006" key="5">
    <source>
        <dbReference type="Google" id="ProtNLM"/>
    </source>
</evidence>
<feature type="region of interest" description="Disordered" evidence="1">
    <location>
        <begin position="119"/>
        <end position="148"/>
    </location>
</feature>
<evidence type="ECO:0000256" key="2">
    <source>
        <dbReference type="SAM" id="SignalP"/>
    </source>
</evidence>
<dbReference type="EMBL" id="KV442130">
    <property type="protein sequence ID" value="OAQ23091.1"/>
    <property type="molecule type" value="Genomic_DNA"/>
</dbReference>
<gene>
    <name evidence="3" type="ORF">K457DRAFT_143004</name>
</gene>
<protein>
    <recommendedName>
        <fullName evidence="5">Extracellular membrane protein CFEM domain-containing protein</fullName>
    </recommendedName>
</protein>
<dbReference type="Proteomes" id="UP000078512">
    <property type="component" value="Unassembled WGS sequence"/>
</dbReference>
<feature type="signal peptide" evidence="2">
    <location>
        <begin position="1"/>
        <end position="20"/>
    </location>
</feature>
<proteinExistence type="predicted"/>
<accession>A0A197JF22</accession>
<keyword evidence="4" id="KW-1185">Reference proteome</keyword>
<evidence type="ECO:0000313" key="4">
    <source>
        <dbReference type="Proteomes" id="UP000078512"/>
    </source>
</evidence>
<evidence type="ECO:0000256" key="1">
    <source>
        <dbReference type="SAM" id="MobiDB-lite"/>
    </source>
</evidence>
<feature type="compositionally biased region" description="Low complexity" evidence="1">
    <location>
        <begin position="119"/>
        <end position="142"/>
    </location>
</feature>
<dbReference type="AlphaFoldDB" id="A0A197JF22"/>
<dbReference type="OrthoDB" id="2433598at2759"/>
<sequence length="177" mass="17128">MKFAVLAPIAALALASAVSAQTDACQTCLQTAIKALPLCAGVNITIGDFNPAASPAYAACLCQSTSGTWIDSCIASKTCSEDVLSLKATYASSLTEIGLNCNGTTPTFIPATTAPVAPSSALPSGGAGASATSGSGAKPTGSNGTSAGQKSISASSFVLAETMGVLAVVAAIGASFL</sequence>
<feature type="chain" id="PRO_5008275869" description="Extracellular membrane protein CFEM domain-containing protein" evidence="2">
    <location>
        <begin position="21"/>
        <end position="177"/>
    </location>
</feature>
<evidence type="ECO:0000313" key="3">
    <source>
        <dbReference type="EMBL" id="OAQ23091.1"/>
    </source>
</evidence>
<name>A0A197JF22_9FUNG</name>
<organism evidence="3 4">
    <name type="scientific">Linnemannia elongata AG-77</name>
    <dbReference type="NCBI Taxonomy" id="1314771"/>
    <lineage>
        <taxon>Eukaryota</taxon>
        <taxon>Fungi</taxon>
        <taxon>Fungi incertae sedis</taxon>
        <taxon>Mucoromycota</taxon>
        <taxon>Mortierellomycotina</taxon>
        <taxon>Mortierellomycetes</taxon>
        <taxon>Mortierellales</taxon>
        <taxon>Mortierellaceae</taxon>
        <taxon>Linnemannia</taxon>
    </lineage>
</organism>
<reference evidence="3 4" key="1">
    <citation type="submission" date="2016-05" db="EMBL/GenBank/DDBJ databases">
        <title>Genome sequencing reveals origins of a unique bacterial endosymbiosis in the earliest lineages of terrestrial Fungi.</title>
        <authorList>
            <consortium name="DOE Joint Genome Institute"/>
            <person name="Uehling J."/>
            <person name="Gryganskyi A."/>
            <person name="Hameed K."/>
            <person name="Tschaplinski T."/>
            <person name="Misztal P."/>
            <person name="Wu S."/>
            <person name="Desiro A."/>
            <person name="Vande Pol N."/>
            <person name="Du Z.-Y."/>
            <person name="Zienkiewicz A."/>
            <person name="Zienkiewicz K."/>
            <person name="Morin E."/>
            <person name="Tisserant E."/>
            <person name="Splivallo R."/>
            <person name="Hainaut M."/>
            <person name="Henrissat B."/>
            <person name="Ohm R."/>
            <person name="Kuo A."/>
            <person name="Yan J."/>
            <person name="Lipzen A."/>
            <person name="Nolan M."/>
            <person name="Labutti K."/>
            <person name="Barry K."/>
            <person name="Goldstein A."/>
            <person name="Labbe J."/>
            <person name="Schadt C."/>
            <person name="Tuskan G."/>
            <person name="Grigoriev I."/>
            <person name="Martin F."/>
            <person name="Vilgalys R."/>
            <person name="Bonito G."/>
        </authorList>
    </citation>
    <scope>NUCLEOTIDE SEQUENCE [LARGE SCALE GENOMIC DNA]</scope>
    <source>
        <strain evidence="3 4">AG-77</strain>
    </source>
</reference>
<keyword evidence="2" id="KW-0732">Signal</keyword>